<feature type="coiled-coil region" evidence="1">
    <location>
        <begin position="488"/>
        <end position="515"/>
    </location>
</feature>
<dbReference type="EMBL" id="JAFHKP010000016">
    <property type="protein sequence ID" value="KAG5482595.1"/>
    <property type="molecule type" value="Genomic_DNA"/>
</dbReference>
<keyword evidence="4" id="KW-1185">Reference proteome</keyword>
<evidence type="ECO:0000313" key="3">
    <source>
        <dbReference type="EMBL" id="KAG5482595.1"/>
    </source>
</evidence>
<dbReference type="Proteomes" id="UP000674179">
    <property type="component" value="Chromosome 16"/>
</dbReference>
<dbReference type="KEGG" id="lenr:94172931"/>
<dbReference type="GO" id="GO:0005516">
    <property type="term" value="F:calmodulin binding"/>
    <property type="evidence" value="ECO:0007669"/>
    <property type="project" value="InterPro"/>
</dbReference>
<feature type="region of interest" description="Disordered" evidence="2">
    <location>
        <begin position="572"/>
        <end position="729"/>
    </location>
</feature>
<dbReference type="AlphaFoldDB" id="A0A836HEF5"/>
<accession>A0A836HEF5</accession>
<feature type="compositionally biased region" description="Basic and acidic residues" evidence="2">
    <location>
        <begin position="638"/>
        <end position="668"/>
    </location>
</feature>
<dbReference type="OrthoDB" id="269342at2759"/>
<dbReference type="Pfam" id="PF05149">
    <property type="entry name" value="Flagellar_rod"/>
    <property type="match status" value="1"/>
</dbReference>
<feature type="compositionally biased region" description="Gly residues" evidence="2">
    <location>
        <begin position="675"/>
        <end position="691"/>
    </location>
</feature>
<evidence type="ECO:0000256" key="2">
    <source>
        <dbReference type="SAM" id="MobiDB-lite"/>
    </source>
</evidence>
<protein>
    <recommendedName>
        <fullName evidence="5">Paraflagellar rod protein 2C</fullName>
    </recommendedName>
</protein>
<feature type="coiled-coil region" evidence="1">
    <location>
        <begin position="141"/>
        <end position="168"/>
    </location>
</feature>
<dbReference type="PANTHER" id="PTHR34732">
    <property type="entry name" value="69 KDA PARAFLAGELLAR ROD PROTEIN-RELATED"/>
    <property type="match status" value="1"/>
</dbReference>
<organism evidence="3 4">
    <name type="scientific">Leishmania enriettii</name>
    <dbReference type="NCBI Taxonomy" id="5663"/>
    <lineage>
        <taxon>Eukaryota</taxon>
        <taxon>Discoba</taxon>
        <taxon>Euglenozoa</taxon>
        <taxon>Kinetoplastea</taxon>
        <taxon>Metakinetoplastina</taxon>
        <taxon>Trypanosomatida</taxon>
        <taxon>Trypanosomatidae</taxon>
        <taxon>Leishmaniinae</taxon>
        <taxon>Leishmania</taxon>
    </lineage>
</organism>
<reference evidence="3 4" key="1">
    <citation type="submission" date="2021-02" db="EMBL/GenBank/DDBJ databases">
        <title>Leishmania (Mundinia) enrietti genome sequencing and assembly.</title>
        <authorList>
            <person name="Almutairi H."/>
            <person name="Gatherer D."/>
        </authorList>
    </citation>
    <scope>NUCLEOTIDE SEQUENCE [LARGE SCALE GENOMIC DNA]</scope>
    <source>
        <strain evidence="3">CUR178</strain>
    </source>
</reference>
<evidence type="ECO:0000256" key="1">
    <source>
        <dbReference type="SAM" id="Coils"/>
    </source>
</evidence>
<proteinExistence type="predicted"/>
<feature type="compositionally biased region" description="Low complexity" evidence="2">
    <location>
        <begin position="602"/>
        <end position="621"/>
    </location>
</feature>
<evidence type="ECO:0008006" key="5">
    <source>
        <dbReference type="Google" id="ProtNLM"/>
    </source>
</evidence>
<evidence type="ECO:0000313" key="4">
    <source>
        <dbReference type="Proteomes" id="UP000674179"/>
    </source>
</evidence>
<name>A0A836HEF5_LEIEN</name>
<dbReference type="InterPro" id="IPR053120">
    <property type="entry name" value="PFR_Component"/>
</dbReference>
<dbReference type="PANTHER" id="PTHR34732:SF1">
    <property type="entry name" value="69 KDA PARAFLAGELLAR ROD PROTEIN"/>
    <property type="match status" value="1"/>
</dbReference>
<gene>
    <name evidence="3" type="ORF">CUR178_05738</name>
</gene>
<sequence length="825" mass="91319">MAYPADSAANVPEVNDITLEAARKQKIHNLKLKTACLSNEEFIQDLHVSDWSETQKQKLAAAHDKASELLAAVEGGTKWALTEAYDVQKLMRVCGLEMSLRELYKPEDKPQFMEIVALKKTLNELKQHPNKTRTVSLTATIDNGAVKMEKAEEELRQSQLDASDLAKVPVPVLKSLEDCMNVTVVQNALQGNEEQIAAQLTAIEKACEIRDVAIADGEMAIAEEQYYIKAQLLEHLVELVADKFRIIGQTEDENKCFERIADTQKRAFQETAALKDAKRRLKGRCEDDLRSLHDAIQKADLEDAEALKRYATQKEKSEQLISENVERQDEAWRKIQELERALQRLGTERFEEVKRRIEENDREERRRVEYQQFLDVCGQHKKLLELTVYNCDLALRCTGMVEELVAESCSAIKARHDKTGEELAELRLQVHQEYLEAFRRLYKTLGQLAYKKEKRLEEIDRQIRTTHIQLEFAIETFDPNAKKHSDTKKDLYKLRAQVEEELEMLKDKMAQALEMFGPTEDALHQAGIEFVHPAEEVEDGNLNRRSKIVEYRAHLAKQEEVKIAAEREELKRSKVHRNGGRACRGELQRDQGSARQDGRGARGAAAAGAPGVPGGVPSAVQDAGAACVQEGEAAGGDRPPDPDDAHPAGVCDRDVRPEREEALGHEEGSVQAARAGGGGAGDAEGQDGAGAGDVRADGGRSAPGRHRVRAPCGGGRGRQPEPPQQDRGVPCAPCEAGGGEDCRGARGAEALKGAAEPAVPRQDGAADHRVGRWRWKRSLVSSLLTVTKPATPQPRLSVLSARGYIILSGSLHCSLPSPPLAAFII</sequence>
<dbReference type="InterPro" id="IPR007824">
    <property type="entry name" value="Flagellar_rod"/>
</dbReference>
<dbReference type="GO" id="GO:0031514">
    <property type="term" value="C:motile cilium"/>
    <property type="evidence" value="ECO:0007669"/>
    <property type="project" value="InterPro"/>
</dbReference>
<comment type="caution">
    <text evidence="3">The sequence shown here is derived from an EMBL/GenBank/DDBJ whole genome shotgun (WGS) entry which is preliminary data.</text>
</comment>
<keyword evidence="1" id="KW-0175">Coiled coil</keyword>
<dbReference type="GeneID" id="94172931"/>
<dbReference type="RefSeq" id="XP_067694285.1">
    <property type="nucleotide sequence ID" value="XM_067837421.1"/>
</dbReference>